<dbReference type="PANTHER" id="PTHR34105:SF1">
    <property type="entry name" value="PROLINE-, GLUTAMIC ACID- AND LEUCINE-RICH PROTEIN 1"/>
    <property type="match status" value="1"/>
</dbReference>
<dbReference type="PANTHER" id="PTHR34105">
    <property type="entry name" value="PROLINE-, GLUTAMIC ACID- AND LEUCINE-RICH PROTEIN 1"/>
    <property type="match status" value="1"/>
</dbReference>
<feature type="compositionally biased region" description="Basic and acidic residues" evidence="1">
    <location>
        <begin position="808"/>
        <end position="818"/>
    </location>
</feature>
<sequence>MEGVGQQFGTHFDSDDGLLTIFLNNLDEHQSFWTDPQNDLDTIFTKLGILLASAKTRDRGLRILIHLLSDCPLDLVEEKAQFYINICTKVCDQRGPIQTIPLVYKLLQQLLHRSLGSNELHKLLVSNLPKFLESVGPKLEPTAVPSALSFLEVAMQHYAGACGPLKSRIEAFLYTLVDSTDRFVVNRTANCMLLLQQIRGGGQHGSLHKKTWQEYYLKLIDTIQDLLNQIFAHTPETFDEEENLECLKLPVIIATNPVRKAHLVANRACNLIAFLDQAIVGAYPVSKPITPFKALNLVLRGLSVSCEAMGKNPIAENIAFGTFLPSIHYGLLEVLDGLVLALGSNMLMFGDSIIEMFPKCLRATQTNSNDTEGAKKSFIRLRTKIYDSVKVWCEKMRYGSNIEMVNESLLEQIVRDITPYESEITLKMGAASNKRLSARAKRKLQKEQNAATTLNQNHSSGSGVTENKELFVDHGNETLCRAALACLAVMLQSAGCFIKPVTHKLLQEKIVPLCFTLLANHQLTGLYADAQVRVALLRAYAALIVNPHHHCPPPLQYASYVFNTLQTTDSSAAVRSVAAELARTMELVVHPWKETLYFPVDKSAMKDALANKDKHPLAMFSVKQVYVPNGANSVHDSSDVIISSAAEPVISPKKASTSTGAGSEEAVELAYDSEGEINESLAVTEASDESYIGDEEQSTTEDPEPEGWVEHVSVSSLDDTVKEKTNEITTISDETECYNAGTIHNIDDDDDVDDNDQPKESAVVAILDSDEEQGQTQNNPEDDDVVEIPMDDEMSTTMSNNAKSNLKHSIEIKDDDKSSGSPKKAKLAQDSCTGTNDKNKNIEEIVDEMIAEFVDEP</sequence>
<reference evidence="3" key="1">
    <citation type="submission" date="2013-03" db="EMBL/GenBank/DDBJ databases">
        <title>The Genome Sequence of Anopheles christyi ACHKN1017.</title>
        <authorList>
            <consortium name="The Broad Institute Genomics Platform"/>
            <person name="Neafsey D.E."/>
            <person name="Besansky N."/>
            <person name="Walker B."/>
            <person name="Young S.K."/>
            <person name="Zeng Q."/>
            <person name="Gargeya S."/>
            <person name="Fitzgerald M."/>
            <person name="Haas B."/>
            <person name="Abouelleil A."/>
            <person name="Allen A.W."/>
            <person name="Alvarado L."/>
            <person name="Arachchi H.M."/>
            <person name="Berlin A.M."/>
            <person name="Chapman S.B."/>
            <person name="Gainer-Dewar J."/>
            <person name="Goldberg J."/>
            <person name="Griggs A."/>
            <person name="Gujja S."/>
            <person name="Hansen M."/>
            <person name="Howarth C."/>
            <person name="Imamovic A."/>
            <person name="Ireland A."/>
            <person name="Larimer J."/>
            <person name="McCowan C."/>
            <person name="Murphy C."/>
            <person name="Pearson M."/>
            <person name="Poon T.W."/>
            <person name="Priest M."/>
            <person name="Roberts A."/>
            <person name="Saif S."/>
            <person name="Shea T."/>
            <person name="Sisk P."/>
            <person name="Sykes S."/>
            <person name="Wortman J."/>
            <person name="Nusbaum C."/>
            <person name="Birren B."/>
        </authorList>
    </citation>
    <scope>NUCLEOTIDE SEQUENCE [LARGE SCALE GENOMIC DNA]</scope>
    <source>
        <strain evidence="3">ACHKN1017</strain>
    </source>
</reference>
<organism evidence="2 3">
    <name type="scientific">Anopheles christyi</name>
    <dbReference type="NCBI Taxonomy" id="43041"/>
    <lineage>
        <taxon>Eukaryota</taxon>
        <taxon>Metazoa</taxon>
        <taxon>Ecdysozoa</taxon>
        <taxon>Arthropoda</taxon>
        <taxon>Hexapoda</taxon>
        <taxon>Insecta</taxon>
        <taxon>Pterygota</taxon>
        <taxon>Neoptera</taxon>
        <taxon>Endopterygota</taxon>
        <taxon>Diptera</taxon>
        <taxon>Nematocera</taxon>
        <taxon>Culicoidea</taxon>
        <taxon>Culicidae</taxon>
        <taxon>Anophelinae</taxon>
        <taxon>Anopheles</taxon>
    </lineage>
</organism>
<proteinExistence type="predicted"/>
<keyword evidence="3" id="KW-1185">Reference proteome</keyword>
<protein>
    <submittedName>
        <fullName evidence="2">Uncharacterized protein</fullName>
    </submittedName>
</protein>
<dbReference type="STRING" id="43041.A0A182K326"/>
<dbReference type="GO" id="GO:0006364">
    <property type="term" value="P:rRNA processing"/>
    <property type="evidence" value="ECO:0007669"/>
    <property type="project" value="TreeGrafter"/>
</dbReference>
<feature type="compositionally biased region" description="Acidic residues" evidence="1">
    <location>
        <begin position="686"/>
        <end position="707"/>
    </location>
</feature>
<feature type="region of interest" description="Disordered" evidence="1">
    <location>
        <begin position="684"/>
        <end position="708"/>
    </location>
</feature>
<reference evidence="2" key="2">
    <citation type="submission" date="2020-05" db="UniProtKB">
        <authorList>
            <consortium name="EnsemblMetazoa"/>
        </authorList>
    </citation>
    <scope>IDENTIFICATION</scope>
    <source>
        <strain evidence="2">ACHKN1017</strain>
    </source>
</reference>
<evidence type="ECO:0000313" key="2">
    <source>
        <dbReference type="EnsemblMetazoa" id="ACHR005160-PA"/>
    </source>
</evidence>
<feature type="compositionally biased region" description="Polar residues" evidence="1">
    <location>
        <begin position="795"/>
        <end position="804"/>
    </location>
</feature>
<dbReference type="Proteomes" id="UP000075881">
    <property type="component" value="Unassembled WGS sequence"/>
</dbReference>
<dbReference type="AlphaFoldDB" id="A0A182K326"/>
<feature type="region of interest" description="Disordered" evidence="1">
    <location>
        <begin position="741"/>
        <end position="840"/>
    </location>
</feature>
<dbReference type="VEuPathDB" id="VectorBase:ACHR005160"/>
<dbReference type="GO" id="GO:0005634">
    <property type="term" value="C:nucleus"/>
    <property type="evidence" value="ECO:0007669"/>
    <property type="project" value="TreeGrafter"/>
</dbReference>
<dbReference type="InterPro" id="IPR016024">
    <property type="entry name" value="ARM-type_fold"/>
</dbReference>
<evidence type="ECO:0000256" key="1">
    <source>
        <dbReference type="SAM" id="MobiDB-lite"/>
    </source>
</evidence>
<dbReference type="EnsemblMetazoa" id="ACHR005160-RA">
    <property type="protein sequence ID" value="ACHR005160-PA"/>
    <property type="gene ID" value="ACHR005160"/>
</dbReference>
<feature type="compositionally biased region" description="Acidic residues" evidence="1">
    <location>
        <begin position="780"/>
        <end position="794"/>
    </location>
</feature>
<evidence type="ECO:0000313" key="3">
    <source>
        <dbReference type="Proteomes" id="UP000075881"/>
    </source>
</evidence>
<accession>A0A182K326</accession>
<name>A0A182K326_9DIPT</name>
<dbReference type="SUPFAM" id="SSF48371">
    <property type="entry name" value="ARM repeat"/>
    <property type="match status" value="1"/>
</dbReference>